<keyword evidence="1" id="KW-1133">Transmembrane helix</keyword>
<sequence>MQISNFFDSVQPPRRFLLLWSWSGQNAESKSENDIIFSVMRDALQRPAVQPLANFFFILLFFFSHAAWHFSLSLTSHFKFWASLILSNLVPFPSCRCRHSVVVLPSSRSRRNINFAQCGRSQGKLDVKTPSPTPRSRPTFRAAVFCASSQLSFPGTSCMHLLINTLALKLHLKYRESLMEEYD</sequence>
<evidence type="ECO:0000313" key="2">
    <source>
        <dbReference type="EMBL" id="KAG6697428.1"/>
    </source>
</evidence>
<proteinExistence type="predicted"/>
<dbReference type="EMBL" id="CM031833">
    <property type="protein sequence ID" value="KAG6697428.1"/>
    <property type="molecule type" value="Genomic_DNA"/>
</dbReference>
<evidence type="ECO:0000313" key="3">
    <source>
        <dbReference type="Proteomes" id="UP000811246"/>
    </source>
</evidence>
<keyword evidence="1" id="KW-0812">Transmembrane</keyword>
<dbReference type="Proteomes" id="UP000811246">
    <property type="component" value="Chromosome 9"/>
</dbReference>
<accession>A0A922E8Y2</accession>
<name>A0A922E8Y2_CARIL</name>
<organism evidence="2 3">
    <name type="scientific">Carya illinoinensis</name>
    <name type="common">Pecan</name>
    <dbReference type="NCBI Taxonomy" id="32201"/>
    <lineage>
        <taxon>Eukaryota</taxon>
        <taxon>Viridiplantae</taxon>
        <taxon>Streptophyta</taxon>
        <taxon>Embryophyta</taxon>
        <taxon>Tracheophyta</taxon>
        <taxon>Spermatophyta</taxon>
        <taxon>Magnoliopsida</taxon>
        <taxon>eudicotyledons</taxon>
        <taxon>Gunneridae</taxon>
        <taxon>Pentapetalae</taxon>
        <taxon>rosids</taxon>
        <taxon>fabids</taxon>
        <taxon>Fagales</taxon>
        <taxon>Juglandaceae</taxon>
        <taxon>Carya</taxon>
    </lineage>
</organism>
<reference evidence="2" key="1">
    <citation type="submission" date="2021-01" db="EMBL/GenBank/DDBJ databases">
        <authorList>
            <person name="Lovell J.T."/>
            <person name="Bentley N."/>
            <person name="Bhattarai G."/>
            <person name="Jenkins J.W."/>
            <person name="Sreedasyam A."/>
            <person name="Alarcon Y."/>
            <person name="Bock C."/>
            <person name="Boston L."/>
            <person name="Carlson J."/>
            <person name="Cervantes K."/>
            <person name="Clermont K."/>
            <person name="Krom N."/>
            <person name="Kubenka K."/>
            <person name="Mamidi S."/>
            <person name="Mattison C."/>
            <person name="Monteros M."/>
            <person name="Pisani C."/>
            <person name="Plott C."/>
            <person name="Rajasekar S."/>
            <person name="Rhein H.S."/>
            <person name="Rohla C."/>
            <person name="Song M."/>
            <person name="Hilaire R.S."/>
            <person name="Shu S."/>
            <person name="Wells L."/>
            <person name="Wang X."/>
            <person name="Webber J."/>
            <person name="Heerema R.J."/>
            <person name="Klein P."/>
            <person name="Conner P."/>
            <person name="Grauke L."/>
            <person name="Grimwood J."/>
            <person name="Schmutz J."/>
            <person name="Randall J.J."/>
        </authorList>
    </citation>
    <scope>NUCLEOTIDE SEQUENCE</scope>
    <source>
        <tissue evidence="2">Leaf</tissue>
    </source>
</reference>
<dbReference type="AlphaFoldDB" id="A0A922E8Y2"/>
<keyword evidence="1" id="KW-0472">Membrane</keyword>
<gene>
    <name evidence="2" type="ORF">I3842_09G198300</name>
</gene>
<comment type="caution">
    <text evidence="2">The sequence shown here is derived from an EMBL/GenBank/DDBJ whole genome shotgun (WGS) entry which is preliminary data.</text>
</comment>
<protein>
    <submittedName>
        <fullName evidence="2">Uncharacterized protein</fullName>
    </submittedName>
</protein>
<evidence type="ECO:0000256" key="1">
    <source>
        <dbReference type="SAM" id="Phobius"/>
    </source>
</evidence>
<feature type="transmembrane region" description="Helical" evidence="1">
    <location>
        <begin position="52"/>
        <end position="70"/>
    </location>
</feature>